<proteinExistence type="predicted"/>
<reference evidence="1" key="1">
    <citation type="submission" date="2020-10" db="EMBL/GenBank/DDBJ databases">
        <authorList>
            <person name="Gilroy R."/>
        </authorList>
    </citation>
    <scope>NUCLEOTIDE SEQUENCE</scope>
    <source>
        <strain evidence="1">ChiGjej1B1-1684</strain>
    </source>
</reference>
<comment type="caution">
    <text evidence="1">The sequence shown here is derived from an EMBL/GenBank/DDBJ whole genome shotgun (WGS) entry which is preliminary data.</text>
</comment>
<accession>A0A9D1S904</accession>
<dbReference type="InterPro" id="IPR049215">
    <property type="entry name" value="DUF6809"/>
</dbReference>
<dbReference type="EMBL" id="DVNG01000120">
    <property type="protein sequence ID" value="HIU50947.1"/>
    <property type="molecule type" value="Genomic_DNA"/>
</dbReference>
<evidence type="ECO:0000313" key="1">
    <source>
        <dbReference type="EMBL" id="HIU50947.1"/>
    </source>
</evidence>
<sequence length="98" mass="11127">MRNIIEELYYGNITPCDRDIVKGGTYSHLLHLVTRNEDGLMQTLTQAQQETFEKFKDCASELNDANELTAFSIGFKLGMRLALEAMISTSDITDPKMY</sequence>
<dbReference type="AlphaFoldDB" id="A0A9D1S904"/>
<protein>
    <submittedName>
        <fullName evidence="1">Uncharacterized protein</fullName>
    </submittedName>
</protein>
<organism evidence="1 2">
    <name type="scientific">Candidatus Limousia pullorum</name>
    <dbReference type="NCBI Taxonomy" id="2840860"/>
    <lineage>
        <taxon>Bacteria</taxon>
        <taxon>Bacillati</taxon>
        <taxon>Bacillota</taxon>
        <taxon>Clostridia</taxon>
        <taxon>Eubacteriales</taxon>
        <taxon>Oscillospiraceae</taxon>
        <taxon>Oscillospiraceae incertae sedis</taxon>
        <taxon>Candidatus Limousia</taxon>
    </lineage>
</organism>
<dbReference type="Pfam" id="PF20648">
    <property type="entry name" value="DUF6809"/>
    <property type="match status" value="1"/>
</dbReference>
<evidence type="ECO:0000313" key="2">
    <source>
        <dbReference type="Proteomes" id="UP000824118"/>
    </source>
</evidence>
<reference evidence="1" key="2">
    <citation type="journal article" date="2021" name="PeerJ">
        <title>Extensive microbial diversity within the chicken gut microbiome revealed by metagenomics and culture.</title>
        <authorList>
            <person name="Gilroy R."/>
            <person name="Ravi A."/>
            <person name="Getino M."/>
            <person name="Pursley I."/>
            <person name="Horton D.L."/>
            <person name="Alikhan N.F."/>
            <person name="Baker D."/>
            <person name="Gharbi K."/>
            <person name="Hall N."/>
            <person name="Watson M."/>
            <person name="Adriaenssens E.M."/>
            <person name="Foster-Nyarko E."/>
            <person name="Jarju S."/>
            <person name="Secka A."/>
            <person name="Antonio M."/>
            <person name="Oren A."/>
            <person name="Chaudhuri R.R."/>
            <person name="La Ragione R."/>
            <person name="Hildebrand F."/>
            <person name="Pallen M.J."/>
        </authorList>
    </citation>
    <scope>NUCLEOTIDE SEQUENCE</scope>
    <source>
        <strain evidence="1">ChiGjej1B1-1684</strain>
    </source>
</reference>
<name>A0A9D1S904_9FIRM</name>
<dbReference type="Proteomes" id="UP000824118">
    <property type="component" value="Unassembled WGS sequence"/>
</dbReference>
<gene>
    <name evidence="1" type="ORF">IAD22_08050</name>
</gene>